<dbReference type="Gene3D" id="3.40.50.720">
    <property type="entry name" value="NAD(P)-binding Rossmann-like Domain"/>
    <property type="match status" value="1"/>
</dbReference>
<proteinExistence type="predicted"/>
<dbReference type="InterPro" id="IPR036291">
    <property type="entry name" value="NAD(P)-bd_dom_sf"/>
</dbReference>
<evidence type="ECO:0000313" key="2">
    <source>
        <dbReference type="Proteomes" id="UP000620124"/>
    </source>
</evidence>
<dbReference type="EMBL" id="JACAZI010000022">
    <property type="protein sequence ID" value="KAF7337029.1"/>
    <property type="molecule type" value="Genomic_DNA"/>
</dbReference>
<evidence type="ECO:0008006" key="3">
    <source>
        <dbReference type="Google" id="ProtNLM"/>
    </source>
</evidence>
<protein>
    <recommendedName>
        <fullName evidence="3">NAD(P)-binding protein</fullName>
    </recommendedName>
</protein>
<reference evidence="1" key="1">
    <citation type="submission" date="2020-05" db="EMBL/GenBank/DDBJ databases">
        <title>Mycena genomes resolve the evolution of fungal bioluminescence.</title>
        <authorList>
            <person name="Tsai I.J."/>
        </authorList>
    </citation>
    <scope>NUCLEOTIDE SEQUENCE</scope>
    <source>
        <strain evidence="1">CCC161011</strain>
    </source>
</reference>
<comment type="caution">
    <text evidence="1">The sequence shown here is derived from an EMBL/GenBank/DDBJ whole genome shotgun (WGS) entry which is preliminary data.</text>
</comment>
<name>A0A8H7CGP5_9AGAR</name>
<gene>
    <name evidence="1" type="ORF">MVEN_02139600</name>
</gene>
<dbReference type="SUPFAM" id="SSF51735">
    <property type="entry name" value="NAD(P)-binding Rossmann-fold domains"/>
    <property type="match status" value="1"/>
</dbReference>
<sequence length="293" mass="32233">MSVDLLILGAGWTSTFLIPLCQESKVSYAATSRSGTGSTIRFDFQPNSDDPEPYKLLPDAKTVLITFPLTVPGASEHLVRMYISTRHQNSGDAEPAEPPAFIQLGTTSIWDKAPDKSAPAGSSGMFYDRHSEFILTGRASAEVELLALTPSVARTTVLNLSGLWGGQRVVRNWLPRVAPTKDALAGKGSLHLIHGLDVARAILAMHSDFAKAAGQRWLLTDGRVYDWWDLASAWGAASEKDDTPAAWVRELMREQNVRVLPRNTEFLGRILDSRDFWEAFGLAPLRARLEETD</sequence>
<dbReference type="PANTHER" id="PTHR40129">
    <property type="entry name" value="KETOPANTOATE REDUCTASE N-TERMINAL DOMAIN-CONTAINING PROTEIN"/>
    <property type="match status" value="1"/>
</dbReference>
<dbReference type="OrthoDB" id="674948at2759"/>
<organism evidence="1 2">
    <name type="scientific">Mycena venus</name>
    <dbReference type="NCBI Taxonomy" id="2733690"/>
    <lineage>
        <taxon>Eukaryota</taxon>
        <taxon>Fungi</taxon>
        <taxon>Dikarya</taxon>
        <taxon>Basidiomycota</taxon>
        <taxon>Agaricomycotina</taxon>
        <taxon>Agaricomycetes</taxon>
        <taxon>Agaricomycetidae</taxon>
        <taxon>Agaricales</taxon>
        <taxon>Marasmiineae</taxon>
        <taxon>Mycenaceae</taxon>
        <taxon>Mycena</taxon>
    </lineage>
</organism>
<dbReference type="Proteomes" id="UP000620124">
    <property type="component" value="Unassembled WGS sequence"/>
</dbReference>
<dbReference type="PANTHER" id="PTHR40129:SF2">
    <property type="entry name" value="KETOPANTOATE REDUCTASE N-TERMINAL DOMAIN-CONTAINING PROTEIN"/>
    <property type="match status" value="1"/>
</dbReference>
<accession>A0A8H7CGP5</accession>
<evidence type="ECO:0000313" key="1">
    <source>
        <dbReference type="EMBL" id="KAF7337029.1"/>
    </source>
</evidence>
<keyword evidence="2" id="KW-1185">Reference proteome</keyword>
<dbReference type="AlphaFoldDB" id="A0A8H7CGP5"/>